<evidence type="ECO:0000313" key="5">
    <source>
        <dbReference type="Proteomes" id="UP000823388"/>
    </source>
</evidence>
<dbReference type="Proteomes" id="UP000823388">
    <property type="component" value="Chromosome 2N"/>
</dbReference>
<dbReference type="Gene3D" id="3.30.710.10">
    <property type="entry name" value="Potassium Channel Kv1.1, Chain A"/>
    <property type="match status" value="1"/>
</dbReference>
<name>A0A8T0VH00_PANVG</name>
<dbReference type="SUPFAM" id="SSF54695">
    <property type="entry name" value="POZ domain"/>
    <property type="match status" value="1"/>
</dbReference>
<organism evidence="4 5">
    <name type="scientific">Panicum virgatum</name>
    <name type="common">Blackwell switchgrass</name>
    <dbReference type="NCBI Taxonomy" id="38727"/>
    <lineage>
        <taxon>Eukaryota</taxon>
        <taxon>Viridiplantae</taxon>
        <taxon>Streptophyta</taxon>
        <taxon>Embryophyta</taxon>
        <taxon>Tracheophyta</taxon>
        <taxon>Spermatophyta</taxon>
        <taxon>Magnoliopsida</taxon>
        <taxon>Liliopsida</taxon>
        <taxon>Poales</taxon>
        <taxon>Poaceae</taxon>
        <taxon>PACMAD clade</taxon>
        <taxon>Panicoideae</taxon>
        <taxon>Panicodae</taxon>
        <taxon>Paniceae</taxon>
        <taxon>Panicinae</taxon>
        <taxon>Panicum</taxon>
        <taxon>Panicum sect. Hiantes</taxon>
    </lineage>
</organism>
<dbReference type="EMBL" id="CM029040">
    <property type="protein sequence ID" value="KAG2633805.1"/>
    <property type="molecule type" value="Genomic_DNA"/>
</dbReference>
<dbReference type="InterPro" id="IPR000210">
    <property type="entry name" value="BTB/POZ_dom"/>
</dbReference>
<feature type="chain" id="PRO_5035783659" description="BTB domain-containing protein" evidence="2">
    <location>
        <begin position="18"/>
        <end position="128"/>
    </location>
</feature>
<gene>
    <name evidence="4" type="ORF">PVAP13_2NG294800</name>
</gene>
<comment type="pathway">
    <text evidence="1">Protein modification; protein ubiquitination.</text>
</comment>
<comment type="caution">
    <text evidence="4">The sequence shown here is derived from an EMBL/GenBank/DDBJ whole genome shotgun (WGS) entry which is preliminary data.</text>
</comment>
<feature type="signal peptide" evidence="2">
    <location>
        <begin position="1"/>
        <end position="17"/>
    </location>
</feature>
<keyword evidence="2" id="KW-0732">Signal</keyword>
<evidence type="ECO:0000256" key="1">
    <source>
        <dbReference type="ARBA" id="ARBA00004906"/>
    </source>
</evidence>
<dbReference type="Pfam" id="PF00651">
    <property type="entry name" value="BTB"/>
    <property type="match status" value="1"/>
</dbReference>
<dbReference type="GO" id="GO:0016567">
    <property type="term" value="P:protein ubiquitination"/>
    <property type="evidence" value="ECO:0007669"/>
    <property type="project" value="InterPro"/>
</dbReference>
<evidence type="ECO:0000256" key="2">
    <source>
        <dbReference type="SAM" id="SignalP"/>
    </source>
</evidence>
<feature type="domain" description="BTB" evidence="3">
    <location>
        <begin position="1"/>
        <end position="56"/>
    </location>
</feature>
<dbReference type="PANTHER" id="PTHR26379">
    <property type="entry name" value="BTB/POZ AND MATH DOMAIN-CONTAINING PROTEIN 1"/>
    <property type="match status" value="1"/>
</dbReference>
<dbReference type="AlphaFoldDB" id="A0A8T0VH00"/>
<keyword evidence="5" id="KW-1185">Reference proteome</keyword>
<sequence>MFSVHGWLLAAKSLVFMAELLCSFEKTVYIQVDDMEAEVFKSMLHFIYNDGLPEIEKSDDVFVMAQHLLVVADRHKLERLKLICQYVWTNSLTQARLRFMSLRLHWLSRLKEACSQFLRCPGILKEII</sequence>
<evidence type="ECO:0000313" key="4">
    <source>
        <dbReference type="EMBL" id="KAG2633805.1"/>
    </source>
</evidence>
<dbReference type="InterPro" id="IPR011333">
    <property type="entry name" value="SKP1/BTB/POZ_sf"/>
</dbReference>
<dbReference type="PROSITE" id="PS50097">
    <property type="entry name" value="BTB"/>
    <property type="match status" value="1"/>
</dbReference>
<proteinExistence type="predicted"/>
<accession>A0A8T0VH00</accession>
<protein>
    <recommendedName>
        <fullName evidence="3">BTB domain-containing protein</fullName>
    </recommendedName>
</protein>
<evidence type="ECO:0000259" key="3">
    <source>
        <dbReference type="PROSITE" id="PS50097"/>
    </source>
</evidence>
<reference evidence="4" key="1">
    <citation type="submission" date="2020-05" db="EMBL/GenBank/DDBJ databases">
        <title>WGS assembly of Panicum virgatum.</title>
        <authorList>
            <person name="Lovell J.T."/>
            <person name="Jenkins J."/>
            <person name="Shu S."/>
            <person name="Juenger T.E."/>
            <person name="Schmutz J."/>
        </authorList>
    </citation>
    <scope>NUCLEOTIDE SEQUENCE</scope>
    <source>
        <strain evidence="4">AP13</strain>
    </source>
</reference>
<dbReference type="PANTHER" id="PTHR26379:SF483">
    <property type="entry name" value="OS11G0619800 PROTEIN"/>
    <property type="match status" value="1"/>
</dbReference>
<dbReference type="InterPro" id="IPR045005">
    <property type="entry name" value="BPM1-6"/>
</dbReference>